<feature type="domain" description="STAS" evidence="1">
    <location>
        <begin position="2"/>
        <end position="113"/>
    </location>
</feature>
<dbReference type="AlphaFoldDB" id="A0A419F495"/>
<dbReference type="InterPro" id="IPR002645">
    <property type="entry name" value="STAS_dom"/>
</dbReference>
<protein>
    <submittedName>
        <fullName evidence="2">STAS domain-containing protein</fullName>
    </submittedName>
</protein>
<sequence length="129" mass="13842">MERIPILKMGKFLIVSIQVDMHDELALALQEDLAEQIVKTRAKGVLIDISSLNLVDSFTARILGNMTAMARLLDAETLVVGMRPAVAMTLVELGVSLRGIRTAGNAEKGMALLEAIVAQQAKSNAPKST</sequence>
<dbReference type="PANTHER" id="PTHR33745">
    <property type="entry name" value="RSBT ANTAGONIST PROTEIN RSBS-RELATED"/>
    <property type="match status" value="1"/>
</dbReference>
<comment type="caution">
    <text evidence="2">The sequence shown here is derived from an EMBL/GenBank/DDBJ whole genome shotgun (WGS) entry which is preliminary data.</text>
</comment>
<reference evidence="2 3" key="1">
    <citation type="journal article" date="2017" name="ISME J.">
        <title>Energy and carbon metabolisms in a deep terrestrial subsurface fluid microbial community.</title>
        <authorList>
            <person name="Momper L."/>
            <person name="Jungbluth S.P."/>
            <person name="Lee M.D."/>
            <person name="Amend J.P."/>
        </authorList>
    </citation>
    <scope>NUCLEOTIDE SEQUENCE [LARGE SCALE GENOMIC DNA]</scope>
    <source>
        <strain evidence="2">SURF_17</strain>
    </source>
</reference>
<name>A0A419F495_9BACT</name>
<evidence type="ECO:0000259" key="1">
    <source>
        <dbReference type="PROSITE" id="PS50801"/>
    </source>
</evidence>
<dbReference type="PANTHER" id="PTHR33745:SF1">
    <property type="entry name" value="RSBT ANTAGONIST PROTEIN RSBS"/>
    <property type="match status" value="1"/>
</dbReference>
<evidence type="ECO:0000313" key="3">
    <source>
        <dbReference type="Proteomes" id="UP000285961"/>
    </source>
</evidence>
<dbReference type="SUPFAM" id="SSF52091">
    <property type="entry name" value="SpoIIaa-like"/>
    <property type="match status" value="1"/>
</dbReference>
<dbReference type="CDD" id="cd07041">
    <property type="entry name" value="STAS_RsbR_RsbS_like"/>
    <property type="match status" value="1"/>
</dbReference>
<dbReference type="Gene3D" id="3.30.750.24">
    <property type="entry name" value="STAS domain"/>
    <property type="match status" value="1"/>
</dbReference>
<dbReference type="InterPro" id="IPR036513">
    <property type="entry name" value="STAS_dom_sf"/>
</dbReference>
<dbReference type="Pfam" id="PF01740">
    <property type="entry name" value="STAS"/>
    <property type="match status" value="1"/>
</dbReference>
<accession>A0A419F495</accession>
<proteinExistence type="predicted"/>
<organism evidence="2 3">
    <name type="scientific">Candidatus Abyssobacteria bacterium SURF_17</name>
    <dbReference type="NCBI Taxonomy" id="2093361"/>
    <lineage>
        <taxon>Bacteria</taxon>
        <taxon>Pseudomonadati</taxon>
        <taxon>Candidatus Hydrogenedentota</taxon>
        <taxon>Candidatus Abyssobacteria</taxon>
    </lineage>
</organism>
<dbReference type="EMBL" id="QZKI01000029">
    <property type="protein sequence ID" value="RJP73310.1"/>
    <property type="molecule type" value="Genomic_DNA"/>
</dbReference>
<dbReference type="InterPro" id="IPR051932">
    <property type="entry name" value="Bact_StressResp_Reg"/>
</dbReference>
<dbReference type="Proteomes" id="UP000285961">
    <property type="component" value="Unassembled WGS sequence"/>
</dbReference>
<dbReference type="PROSITE" id="PS50801">
    <property type="entry name" value="STAS"/>
    <property type="match status" value="1"/>
</dbReference>
<gene>
    <name evidence="2" type="ORF">C4532_04730</name>
</gene>
<evidence type="ECO:0000313" key="2">
    <source>
        <dbReference type="EMBL" id="RJP73310.1"/>
    </source>
</evidence>